<dbReference type="InterPro" id="IPR012919">
    <property type="entry name" value="SUN_dom"/>
</dbReference>
<feature type="region of interest" description="Disordered" evidence="5">
    <location>
        <begin position="1"/>
        <end position="415"/>
    </location>
</feature>
<dbReference type="Proteomes" id="UP000298327">
    <property type="component" value="Unassembled WGS sequence"/>
</dbReference>
<comment type="subcellular location">
    <subcellularLocation>
        <location evidence="1">Membrane</location>
    </subcellularLocation>
</comment>
<dbReference type="Gene3D" id="2.60.120.260">
    <property type="entry name" value="Galactose-binding domain-like"/>
    <property type="match status" value="1"/>
</dbReference>
<dbReference type="STRING" id="205917.A0A4Y9YYG0"/>
<feature type="compositionally biased region" description="Low complexity" evidence="5">
    <location>
        <begin position="965"/>
        <end position="982"/>
    </location>
</feature>
<feature type="compositionally biased region" description="Polar residues" evidence="5">
    <location>
        <begin position="118"/>
        <end position="163"/>
    </location>
</feature>
<gene>
    <name evidence="8" type="ORF">EVG20_g4285</name>
</gene>
<dbReference type="PANTHER" id="PTHR12911">
    <property type="entry name" value="SAD1/UNC-84-LIKE PROTEIN-RELATED"/>
    <property type="match status" value="1"/>
</dbReference>
<keyword evidence="4 6" id="KW-0472">Membrane</keyword>
<accession>A0A4Y9YYG0</accession>
<feature type="compositionally biased region" description="Basic and acidic residues" evidence="5">
    <location>
        <begin position="280"/>
        <end position="297"/>
    </location>
</feature>
<proteinExistence type="predicted"/>
<sequence length="982" mass="107834">MSFSGTPLGQGRRLDHRTFLNKPNQNQSQPNITFQTRPTEPDRSIPSSYAYGAPTLATRSPPKQLSSTSRDAPADTSHDDPALVRFARLKERQHAGKASDLGPRVITSPPNPTKWTVKDTSVQIATAFQQAANSSTEMPSMNPNDSWASGSRSITNVPRSTSVEYEKETQSTTTRRLGAPPSRLAPPARSSGASRQPLGKTQSLHYVPDSEDEREEPAANGRGKSPFDSVIDMAKRTAFYLRQRSQEPEGAGPSDQHGQDPSYDYEAEEREHQANMAARRSKDAGHKRNRMSMDNKAYRPSQSDLEESDEDISDEDRRRRRKAKKNLSGLTLPVTSYDSKKRRKRKPAAAGQPAGEEEEWSEEQVEQPTRQPSQPPASRASVPRTSAPPKAVDEYVFDHPPGGESSMEEAEQGLSSISELDEAPPMMMGQHSFTRSRSAFSIGGLLGRVVNMGYRIVTGIFGFFFRVILFILGMIGRTIGVTLDTVFNQPLRWLRQTNPGPIVALLKYATAAAVVYVAWLALQDRNLSGFIPSIPSRSHAPFTAPEIPAADMAQLSARLQALENALAGLSLDNQRTHAHQDSDARSRSEISGRLGALESTVQKERARALEAESLYQKSASQGIRAVREEVEALQTLVKAAQREEGSKTASDMEARAKLEALEERIGSVEGGVRDALELGKTAAKAGGAGAATGAAWWNKLMSGNSHAVTIKSSDGQDVTALIGHLVDTAVARHAKDDIAKADFALHSGGAQVVPSLTSPTLEIRPDSLRMQLLGLITGQGTAIGRPPIWALHHENHNGHCWPFRGSEGQLGVLLAAPVYIDEVSIDHVAKEVAWDMRSAPRDMELWGLVEGKENLAKVESWREERRRKREEAEAAGEELEDAEDDETYPRTLPRSPQYFRIAKFAYDVHAPNNVQTFPVPQDIRDLHLDFGVVALRVKSNWGRKEYTCLYRMRVHGEKKEEAGLPQAEDPSAPAPDAESQPV</sequence>
<feature type="compositionally biased region" description="Basic and acidic residues" evidence="5">
    <location>
        <begin position="574"/>
        <end position="590"/>
    </location>
</feature>
<evidence type="ECO:0000256" key="4">
    <source>
        <dbReference type="ARBA" id="ARBA00023136"/>
    </source>
</evidence>
<feature type="transmembrane region" description="Helical" evidence="6">
    <location>
        <begin position="500"/>
        <end position="522"/>
    </location>
</feature>
<evidence type="ECO:0000256" key="6">
    <source>
        <dbReference type="SAM" id="Phobius"/>
    </source>
</evidence>
<dbReference type="OrthoDB" id="342281at2759"/>
<feature type="compositionally biased region" description="Polar residues" evidence="5">
    <location>
        <begin position="21"/>
        <end position="38"/>
    </location>
</feature>
<dbReference type="GO" id="GO:0043495">
    <property type="term" value="F:protein-membrane adaptor activity"/>
    <property type="evidence" value="ECO:0007669"/>
    <property type="project" value="TreeGrafter"/>
</dbReference>
<feature type="compositionally biased region" description="Basic and acidic residues" evidence="5">
    <location>
        <begin position="72"/>
        <end position="94"/>
    </location>
</feature>
<feature type="compositionally biased region" description="Polar residues" evidence="5">
    <location>
        <begin position="57"/>
        <end position="70"/>
    </location>
</feature>
<feature type="compositionally biased region" description="Low complexity" evidence="5">
    <location>
        <begin position="175"/>
        <end position="195"/>
    </location>
</feature>
<keyword evidence="2 6" id="KW-0812">Transmembrane</keyword>
<feature type="compositionally biased region" description="Acidic residues" evidence="5">
    <location>
        <begin position="355"/>
        <end position="365"/>
    </location>
</feature>
<evidence type="ECO:0000259" key="7">
    <source>
        <dbReference type="PROSITE" id="PS51469"/>
    </source>
</evidence>
<dbReference type="PROSITE" id="PS51469">
    <property type="entry name" value="SUN"/>
    <property type="match status" value="1"/>
</dbReference>
<feature type="transmembrane region" description="Helical" evidence="6">
    <location>
        <begin position="456"/>
        <end position="480"/>
    </location>
</feature>
<protein>
    <recommendedName>
        <fullName evidence="7">SUN domain-containing protein</fullName>
    </recommendedName>
</protein>
<name>A0A4Y9YYG0_9AGAM</name>
<dbReference type="EMBL" id="SEOQ01000217">
    <property type="protein sequence ID" value="TFY66800.1"/>
    <property type="molecule type" value="Genomic_DNA"/>
</dbReference>
<evidence type="ECO:0000256" key="1">
    <source>
        <dbReference type="ARBA" id="ARBA00004370"/>
    </source>
</evidence>
<evidence type="ECO:0000256" key="5">
    <source>
        <dbReference type="SAM" id="MobiDB-lite"/>
    </source>
</evidence>
<dbReference type="GO" id="GO:0034993">
    <property type="term" value="C:meiotic nuclear membrane microtubule tethering complex"/>
    <property type="evidence" value="ECO:0007669"/>
    <property type="project" value="TreeGrafter"/>
</dbReference>
<feature type="compositionally biased region" description="Acidic residues" evidence="5">
    <location>
        <begin position="304"/>
        <end position="314"/>
    </location>
</feature>
<feature type="compositionally biased region" description="Basic and acidic residues" evidence="5">
    <location>
        <begin position="862"/>
        <end position="872"/>
    </location>
</feature>
<comment type="caution">
    <text evidence="8">The sequence shown here is derived from an EMBL/GenBank/DDBJ whole genome shotgun (WGS) entry which is preliminary data.</text>
</comment>
<keyword evidence="3 6" id="KW-1133">Transmembrane helix</keyword>
<feature type="compositionally biased region" description="Acidic residues" evidence="5">
    <location>
        <begin position="873"/>
        <end position="886"/>
    </location>
</feature>
<keyword evidence="9" id="KW-1185">Reference proteome</keyword>
<evidence type="ECO:0000313" key="8">
    <source>
        <dbReference type="EMBL" id="TFY66800.1"/>
    </source>
</evidence>
<evidence type="ECO:0000256" key="3">
    <source>
        <dbReference type="ARBA" id="ARBA00022989"/>
    </source>
</evidence>
<dbReference type="Pfam" id="PF07738">
    <property type="entry name" value="Sad1_UNC"/>
    <property type="match status" value="2"/>
</dbReference>
<feature type="domain" description="SUN" evidence="7">
    <location>
        <begin position="749"/>
        <end position="959"/>
    </location>
</feature>
<feature type="region of interest" description="Disordered" evidence="5">
    <location>
        <begin position="957"/>
        <end position="982"/>
    </location>
</feature>
<dbReference type="AlphaFoldDB" id="A0A4Y9YYG0"/>
<evidence type="ECO:0000256" key="2">
    <source>
        <dbReference type="ARBA" id="ARBA00022692"/>
    </source>
</evidence>
<dbReference type="PANTHER" id="PTHR12911:SF8">
    <property type="entry name" value="KLAROID PROTEIN-RELATED"/>
    <property type="match status" value="1"/>
</dbReference>
<reference evidence="8 9" key="1">
    <citation type="submission" date="2019-02" db="EMBL/GenBank/DDBJ databases">
        <title>Genome sequencing of the rare red list fungi Dentipellis fragilis.</title>
        <authorList>
            <person name="Buettner E."/>
            <person name="Kellner H."/>
        </authorList>
    </citation>
    <scope>NUCLEOTIDE SEQUENCE [LARGE SCALE GENOMIC DNA]</scope>
    <source>
        <strain evidence="8 9">DSM 105465</strain>
    </source>
</reference>
<organism evidence="8 9">
    <name type="scientific">Dentipellis fragilis</name>
    <dbReference type="NCBI Taxonomy" id="205917"/>
    <lineage>
        <taxon>Eukaryota</taxon>
        <taxon>Fungi</taxon>
        <taxon>Dikarya</taxon>
        <taxon>Basidiomycota</taxon>
        <taxon>Agaricomycotina</taxon>
        <taxon>Agaricomycetes</taxon>
        <taxon>Russulales</taxon>
        <taxon>Hericiaceae</taxon>
        <taxon>Dentipellis</taxon>
    </lineage>
</organism>
<dbReference type="InterPro" id="IPR045119">
    <property type="entry name" value="SUN1-5"/>
</dbReference>
<feature type="region of interest" description="Disordered" evidence="5">
    <location>
        <begin position="862"/>
        <end position="892"/>
    </location>
</feature>
<evidence type="ECO:0000313" key="9">
    <source>
        <dbReference type="Proteomes" id="UP000298327"/>
    </source>
</evidence>
<feature type="region of interest" description="Disordered" evidence="5">
    <location>
        <begin position="574"/>
        <end position="593"/>
    </location>
</feature>